<feature type="region of interest" description="Disordered" evidence="1">
    <location>
        <begin position="1"/>
        <end position="156"/>
    </location>
</feature>
<evidence type="ECO:0000256" key="1">
    <source>
        <dbReference type="SAM" id="MobiDB-lite"/>
    </source>
</evidence>
<dbReference type="GO" id="GO:0009898">
    <property type="term" value="C:cytoplasmic side of plasma membrane"/>
    <property type="evidence" value="ECO:0007669"/>
    <property type="project" value="TreeGrafter"/>
</dbReference>
<dbReference type="PANTHER" id="PTHR43384">
    <property type="entry name" value="SEPTUM SITE-DETERMINING PROTEIN MIND HOMOLOG, CHLOROPLASTIC-RELATED"/>
    <property type="match status" value="1"/>
</dbReference>
<reference evidence="2 3" key="1">
    <citation type="submission" date="2019-06" db="EMBL/GenBank/DDBJ databases">
        <title>Tsukamurella conjunctivitidis sp. nov., Tsukamurella assacharolytica sp. nov. and Tsukamurella sputae sp. nov. isolated from patients with conjunctivitis, bacteraemia (lymphoma) and respiratory infection (sputum) in Hong Kong.</title>
        <authorList>
            <person name="Teng J.L.L."/>
            <person name="Lee H.H."/>
            <person name="Fong J.Y.H."/>
            <person name="Fok K.M.N."/>
            <person name="Lau S.K.P."/>
            <person name="Woo P.C.Y."/>
        </authorList>
    </citation>
    <scope>NUCLEOTIDE SEQUENCE [LARGE SCALE GENOMIC DNA]</scope>
    <source>
        <strain evidence="2 3">HKU72</strain>
    </source>
</reference>
<protein>
    <recommendedName>
        <fullName evidence="4">CobQ/CobB/MinD/ParA nucleotide binding domain-containing protein</fullName>
    </recommendedName>
</protein>
<organism evidence="2 3">
    <name type="scientific">Tsukamurella conjunctivitidis</name>
    <dbReference type="NCBI Taxonomy" id="2592068"/>
    <lineage>
        <taxon>Bacteria</taxon>
        <taxon>Bacillati</taxon>
        <taxon>Actinomycetota</taxon>
        <taxon>Actinomycetes</taxon>
        <taxon>Mycobacteriales</taxon>
        <taxon>Tsukamurellaceae</taxon>
        <taxon>Tsukamurella</taxon>
    </lineage>
</organism>
<accession>A0A5C5RSE7</accession>
<keyword evidence="3" id="KW-1185">Reference proteome</keyword>
<dbReference type="GO" id="GO:0005829">
    <property type="term" value="C:cytosol"/>
    <property type="evidence" value="ECO:0007669"/>
    <property type="project" value="TreeGrafter"/>
</dbReference>
<proteinExistence type="predicted"/>
<dbReference type="GO" id="GO:0016887">
    <property type="term" value="F:ATP hydrolysis activity"/>
    <property type="evidence" value="ECO:0007669"/>
    <property type="project" value="TreeGrafter"/>
</dbReference>
<dbReference type="Proteomes" id="UP000319375">
    <property type="component" value="Unassembled WGS sequence"/>
</dbReference>
<dbReference type="EMBL" id="VIGX01000027">
    <property type="protein sequence ID" value="TWS25512.1"/>
    <property type="molecule type" value="Genomic_DNA"/>
</dbReference>
<evidence type="ECO:0008006" key="4">
    <source>
        <dbReference type="Google" id="ProtNLM"/>
    </source>
</evidence>
<comment type="caution">
    <text evidence="2">The sequence shown here is derived from an EMBL/GenBank/DDBJ whole genome shotgun (WGS) entry which is preliminary data.</text>
</comment>
<dbReference type="Gene3D" id="3.40.50.300">
    <property type="entry name" value="P-loop containing nucleotide triphosphate hydrolases"/>
    <property type="match status" value="1"/>
</dbReference>
<dbReference type="GO" id="GO:0051782">
    <property type="term" value="P:negative regulation of cell division"/>
    <property type="evidence" value="ECO:0007669"/>
    <property type="project" value="TreeGrafter"/>
</dbReference>
<evidence type="ECO:0000313" key="2">
    <source>
        <dbReference type="EMBL" id="TWS25512.1"/>
    </source>
</evidence>
<dbReference type="PANTHER" id="PTHR43384:SF14">
    <property type="entry name" value="ESX-1 SECRETION-ASSOCIATED PROTEIN ESPI"/>
    <property type="match status" value="1"/>
</dbReference>
<gene>
    <name evidence="2" type="ORF">FK530_23090</name>
</gene>
<sequence length="530" mass="57068">MTITTNNFDPHEDGEDDVNTNLNGTDPRDQPEVDETPAWARKWAAAPEGPSAPEHRPVEPEFVDFDQEASATNQPDDHGNTGGFSGYFDPNHASRPLHAVPGPPPAAQFDPQRWVGAQPQPGQQPAYSAMQSNEPPTMAYRPAPPLAPVPENGPTHTLFSDGAGDLKQPPSSGMRRLIFNLSGGSVNPGPSKADLRRAGLVQRVNVSPGVCGYKVVVITVKGGAGKTTSVAALLTALGLHVDASGVLGIDANPATGTLADRLDQPSRYDIRHLLANKELFSHGPDGQIDARDNVSYPTFTTYTGKSSGNFEAVQGSDNLAAAHMLTAQEYDALLDVAEKIFPIIVTDCGTEMHHDVTKAALARADRVVIVTGTARGTVKKARQALKFLNNYPADLLTEKPLQDPNTGRDIAEYRHLVSRAVVLVNNTGQKGTFKPKQLHQDFAAEIEQLRKNDDRPAEMQAPNTSRVLDLPYDDHLGLDGPIVHDLLQKSTQWAMLELAATIGDDFEASAHRHYNAAQAKRHGALAGARR</sequence>
<dbReference type="SUPFAM" id="SSF52540">
    <property type="entry name" value="P-loop containing nucleoside triphosphate hydrolases"/>
    <property type="match status" value="1"/>
</dbReference>
<feature type="compositionally biased region" description="Low complexity" evidence="1">
    <location>
        <begin position="116"/>
        <end position="126"/>
    </location>
</feature>
<dbReference type="OrthoDB" id="3204399at2"/>
<name>A0A5C5RSE7_9ACTN</name>
<evidence type="ECO:0000313" key="3">
    <source>
        <dbReference type="Proteomes" id="UP000319375"/>
    </source>
</evidence>
<dbReference type="GO" id="GO:0005524">
    <property type="term" value="F:ATP binding"/>
    <property type="evidence" value="ECO:0007669"/>
    <property type="project" value="TreeGrafter"/>
</dbReference>
<dbReference type="InterPro" id="IPR050625">
    <property type="entry name" value="ParA/MinD_ATPase"/>
</dbReference>
<dbReference type="RefSeq" id="WP_146489284.1">
    <property type="nucleotide sequence ID" value="NZ_VIGX01000027.1"/>
</dbReference>
<dbReference type="InterPro" id="IPR027417">
    <property type="entry name" value="P-loop_NTPase"/>
</dbReference>
<dbReference type="AlphaFoldDB" id="A0A5C5RSE7"/>